<keyword evidence="1" id="KW-0614">Plasmid</keyword>
<accession>J7LHM1</accession>
<dbReference type="EMBL" id="JX258656">
    <property type="protein sequence ID" value="AFR24626.1"/>
    <property type="molecule type" value="Genomic_DNA"/>
</dbReference>
<organism evidence="1">
    <name type="scientific">Salmonella enterica subsp. enterica serovar Heidelberg</name>
    <dbReference type="NCBI Taxonomy" id="611"/>
    <lineage>
        <taxon>Bacteria</taxon>
        <taxon>Pseudomonadati</taxon>
        <taxon>Pseudomonadota</taxon>
        <taxon>Gammaproteobacteria</taxon>
        <taxon>Enterobacterales</taxon>
        <taxon>Enterobacteriaceae</taxon>
        <taxon>Salmonella</taxon>
    </lineage>
</organism>
<evidence type="ECO:0000313" key="1">
    <source>
        <dbReference type="EMBL" id="AFR24626.1"/>
    </source>
</evidence>
<protein>
    <submittedName>
        <fullName evidence="1">Uncharacterized protein</fullName>
    </submittedName>
</protein>
<reference evidence="1" key="1">
    <citation type="journal article" date="2013" name="PLoS ONE">
        <title>Impact of Plasmids, Including Those EncodingVirB4/D4 Type IV Secretion Systems, on Salmonella enterica serovar Heidelberg Virulence in Macrophages and Epithelial Cells.</title>
        <authorList>
            <person name="Gokulan K."/>
            <person name="Khare S."/>
            <person name="Rooney A.W."/>
            <person name="Han J."/>
            <person name="Lynne A.M."/>
            <person name="Foley S.L."/>
        </authorList>
    </citation>
    <scope>NUCLEOTIDE SEQUENCE</scope>
    <source>
        <plasmid evidence="1">pSH163_34</plasmid>
    </source>
</reference>
<name>J7LHM1_SALET</name>
<dbReference type="AlphaFoldDB" id="J7LHM1"/>
<sequence length="37" mass="4198">MFAVRKISVSIFDRVINGGALREIREKVGDIRGVFFT</sequence>
<gene>
    <name evidence="1" type="ORF">pSH163_34_6</name>
</gene>
<geneLocation type="plasmid" evidence="1">
    <name>pSH163_34</name>
</geneLocation>
<proteinExistence type="predicted"/>